<protein>
    <recommendedName>
        <fullName evidence="3">RRM domain-containing protein</fullName>
    </recommendedName>
</protein>
<evidence type="ECO:0000313" key="2">
    <source>
        <dbReference type="Proteomes" id="UP001302126"/>
    </source>
</evidence>
<organism evidence="1 2">
    <name type="scientific">Podospora australis</name>
    <dbReference type="NCBI Taxonomy" id="1536484"/>
    <lineage>
        <taxon>Eukaryota</taxon>
        <taxon>Fungi</taxon>
        <taxon>Dikarya</taxon>
        <taxon>Ascomycota</taxon>
        <taxon>Pezizomycotina</taxon>
        <taxon>Sordariomycetes</taxon>
        <taxon>Sordariomycetidae</taxon>
        <taxon>Sordariales</taxon>
        <taxon>Podosporaceae</taxon>
        <taxon>Podospora</taxon>
    </lineage>
</organism>
<evidence type="ECO:0000313" key="1">
    <source>
        <dbReference type="EMBL" id="KAK4188964.1"/>
    </source>
</evidence>
<dbReference type="SUPFAM" id="SSF54928">
    <property type="entry name" value="RNA-binding domain, RBD"/>
    <property type="match status" value="1"/>
</dbReference>
<comment type="caution">
    <text evidence="1">The sequence shown here is derived from an EMBL/GenBank/DDBJ whole genome shotgun (WGS) entry which is preliminary data.</text>
</comment>
<reference evidence="1" key="1">
    <citation type="journal article" date="2023" name="Mol. Phylogenet. Evol.">
        <title>Genome-scale phylogeny and comparative genomics of the fungal order Sordariales.</title>
        <authorList>
            <person name="Hensen N."/>
            <person name="Bonometti L."/>
            <person name="Westerberg I."/>
            <person name="Brannstrom I.O."/>
            <person name="Guillou S."/>
            <person name="Cros-Aarteil S."/>
            <person name="Calhoun S."/>
            <person name="Haridas S."/>
            <person name="Kuo A."/>
            <person name="Mondo S."/>
            <person name="Pangilinan J."/>
            <person name="Riley R."/>
            <person name="LaButti K."/>
            <person name="Andreopoulos B."/>
            <person name="Lipzen A."/>
            <person name="Chen C."/>
            <person name="Yan M."/>
            <person name="Daum C."/>
            <person name="Ng V."/>
            <person name="Clum A."/>
            <person name="Steindorff A."/>
            <person name="Ohm R.A."/>
            <person name="Martin F."/>
            <person name="Silar P."/>
            <person name="Natvig D.O."/>
            <person name="Lalanne C."/>
            <person name="Gautier V."/>
            <person name="Ament-Velasquez S.L."/>
            <person name="Kruys A."/>
            <person name="Hutchinson M.I."/>
            <person name="Powell A.J."/>
            <person name="Barry K."/>
            <person name="Miller A.N."/>
            <person name="Grigoriev I.V."/>
            <person name="Debuchy R."/>
            <person name="Gladieux P."/>
            <person name="Hiltunen Thoren M."/>
            <person name="Johannesson H."/>
        </authorList>
    </citation>
    <scope>NUCLEOTIDE SEQUENCE</scope>
    <source>
        <strain evidence="1">PSN309</strain>
    </source>
</reference>
<dbReference type="GO" id="GO:0003676">
    <property type="term" value="F:nucleic acid binding"/>
    <property type="evidence" value="ECO:0007669"/>
    <property type="project" value="InterPro"/>
</dbReference>
<dbReference type="EMBL" id="MU864381">
    <property type="protein sequence ID" value="KAK4188964.1"/>
    <property type="molecule type" value="Genomic_DNA"/>
</dbReference>
<evidence type="ECO:0008006" key="3">
    <source>
        <dbReference type="Google" id="ProtNLM"/>
    </source>
</evidence>
<reference evidence="1" key="2">
    <citation type="submission" date="2023-05" db="EMBL/GenBank/DDBJ databases">
        <authorList>
            <consortium name="Lawrence Berkeley National Laboratory"/>
            <person name="Steindorff A."/>
            <person name="Hensen N."/>
            <person name="Bonometti L."/>
            <person name="Westerberg I."/>
            <person name="Brannstrom I.O."/>
            <person name="Guillou S."/>
            <person name="Cros-Aarteil S."/>
            <person name="Calhoun S."/>
            <person name="Haridas S."/>
            <person name="Kuo A."/>
            <person name="Mondo S."/>
            <person name="Pangilinan J."/>
            <person name="Riley R."/>
            <person name="Labutti K."/>
            <person name="Andreopoulos B."/>
            <person name="Lipzen A."/>
            <person name="Chen C."/>
            <person name="Yanf M."/>
            <person name="Daum C."/>
            <person name="Ng V."/>
            <person name="Clum A."/>
            <person name="Ohm R."/>
            <person name="Martin F."/>
            <person name="Silar P."/>
            <person name="Natvig D."/>
            <person name="Lalanne C."/>
            <person name="Gautier V."/>
            <person name="Ament-Velasquez S.L."/>
            <person name="Kruys A."/>
            <person name="Hutchinson M.I."/>
            <person name="Powell A.J."/>
            <person name="Barry K."/>
            <person name="Miller A.N."/>
            <person name="Grigoriev I.V."/>
            <person name="Debuchy R."/>
            <person name="Gladieux P."/>
            <person name="Thoren M.H."/>
            <person name="Johannesson H."/>
        </authorList>
    </citation>
    <scope>NUCLEOTIDE SEQUENCE</scope>
    <source>
        <strain evidence="1">PSN309</strain>
    </source>
</reference>
<dbReference type="Proteomes" id="UP001302126">
    <property type="component" value="Unassembled WGS sequence"/>
</dbReference>
<name>A0AAN7AJI1_9PEZI</name>
<dbReference type="InterPro" id="IPR035979">
    <property type="entry name" value="RBD_domain_sf"/>
</dbReference>
<dbReference type="InterPro" id="IPR012677">
    <property type="entry name" value="Nucleotide-bd_a/b_plait_sf"/>
</dbReference>
<proteinExistence type="predicted"/>
<dbReference type="CDD" id="cd12254">
    <property type="entry name" value="RRM_hnRNPH_ESRPs_RBM12_like"/>
    <property type="match status" value="1"/>
</dbReference>
<accession>A0AAN7AJI1</accession>
<dbReference type="AlphaFoldDB" id="A0AAN7AJI1"/>
<keyword evidence="2" id="KW-1185">Reference proteome</keyword>
<sequence>MEKIPFATKRSEIIAFLGKNSKILNDNDEPVHIIMERTTSKTGDAYVEFLTKEAAERAVHRHNEATQRGRQPRIGNRPADLAVVNQEHLMQQLFPTAKAVNWSATRATIKEPVEGQPWTIFKGFVSEEELTLLIKHVEQPSRSPYAKDCPQRPYECMISTIRKYPWYMSEHITIKQRQMVFNTTLRLTEILRRVIDRGVTRGDERGRVNRAGEVVLNEQLFKRLVYTALACTGFSAYQKNEIARVAGWSNEKVVHGFNQPPNAGAWVHLHTSAPRPGMPLDLLGWYIAVIRERTTDMVRRLPNQERMEMEQLGTKTDMTFGYLFWVMKIPKVEQLELMTLKQVYNMEYNAIKTVLEGAAADAHANRLRYALPTAETDEDSET</sequence>
<dbReference type="Gene3D" id="3.30.70.330">
    <property type="match status" value="1"/>
</dbReference>
<gene>
    <name evidence="1" type="ORF">QBC35DRAFT_494808</name>
</gene>